<feature type="transmembrane region" description="Helical" evidence="1">
    <location>
        <begin position="40"/>
        <end position="62"/>
    </location>
</feature>
<keyword evidence="1" id="KW-0472">Membrane</keyword>
<dbReference type="AlphaFoldDB" id="A0A1Q5Q455"/>
<reference evidence="3" key="1">
    <citation type="submission" date="2016-12" db="EMBL/GenBank/DDBJ databases">
        <authorList>
            <person name="Meng X."/>
        </authorList>
    </citation>
    <scope>NUCLEOTIDE SEQUENCE [LARGE SCALE GENOMIC DNA]</scope>
    <source>
        <strain evidence="3">DSM 19116</strain>
    </source>
</reference>
<evidence type="ECO:0000313" key="3">
    <source>
        <dbReference type="Proteomes" id="UP000185628"/>
    </source>
</evidence>
<dbReference type="EMBL" id="MQVR01000011">
    <property type="protein sequence ID" value="OKL54608.1"/>
    <property type="molecule type" value="Genomic_DNA"/>
</dbReference>
<sequence>MPNPLRASVAIGALHAAGFLYIGISWWIDSMSEPKFVELLRIMATAALVMGLCLAAATYGIVRKKKFARAPLLVLFLVEAFSFLFTIGNRSWWLSALGLLSVVGIWGLLPASTRAFLGVEDRPTKFD</sequence>
<gene>
    <name evidence="2" type="ORF">BSZ39_03140</name>
</gene>
<feature type="transmembrane region" description="Helical" evidence="1">
    <location>
        <begin position="7"/>
        <end position="28"/>
    </location>
</feature>
<protein>
    <submittedName>
        <fullName evidence="2">Uncharacterized protein</fullName>
    </submittedName>
</protein>
<evidence type="ECO:0000313" key="2">
    <source>
        <dbReference type="EMBL" id="OKL54608.1"/>
    </source>
</evidence>
<feature type="transmembrane region" description="Helical" evidence="1">
    <location>
        <begin position="69"/>
        <end position="87"/>
    </location>
</feature>
<keyword evidence="3" id="KW-1185">Reference proteome</keyword>
<organism evidence="2 3">
    <name type="scientific">Bowdeniella nasicola</name>
    <dbReference type="NCBI Taxonomy" id="208480"/>
    <lineage>
        <taxon>Bacteria</taxon>
        <taxon>Bacillati</taxon>
        <taxon>Actinomycetota</taxon>
        <taxon>Actinomycetes</taxon>
        <taxon>Actinomycetales</taxon>
        <taxon>Actinomycetaceae</taxon>
        <taxon>Bowdeniella</taxon>
    </lineage>
</organism>
<accession>A0A1Q5Q455</accession>
<keyword evidence="1" id="KW-1133">Transmembrane helix</keyword>
<feature type="transmembrane region" description="Helical" evidence="1">
    <location>
        <begin position="93"/>
        <end position="117"/>
    </location>
</feature>
<comment type="caution">
    <text evidence="2">The sequence shown here is derived from an EMBL/GenBank/DDBJ whole genome shotgun (WGS) entry which is preliminary data.</text>
</comment>
<dbReference type="Proteomes" id="UP000185628">
    <property type="component" value="Unassembled WGS sequence"/>
</dbReference>
<keyword evidence="1" id="KW-0812">Transmembrane</keyword>
<name>A0A1Q5Q455_9ACTO</name>
<proteinExistence type="predicted"/>
<evidence type="ECO:0000256" key="1">
    <source>
        <dbReference type="SAM" id="Phobius"/>
    </source>
</evidence>